<evidence type="ECO:0000313" key="2">
    <source>
        <dbReference type="Proteomes" id="UP000324222"/>
    </source>
</evidence>
<dbReference type="AlphaFoldDB" id="A0A5B7ETQ8"/>
<comment type="caution">
    <text evidence="1">The sequence shown here is derived from an EMBL/GenBank/DDBJ whole genome shotgun (WGS) entry which is preliminary data.</text>
</comment>
<accession>A0A5B7ETQ8</accession>
<organism evidence="1 2">
    <name type="scientific">Portunus trituberculatus</name>
    <name type="common">Swimming crab</name>
    <name type="synonym">Neptunus trituberculatus</name>
    <dbReference type="NCBI Taxonomy" id="210409"/>
    <lineage>
        <taxon>Eukaryota</taxon>
        <taxon>Metazoa</taxon>
        <taxon>Ecdysozoa</taxon>
        <taxon>Arthropoda</taxon>
        <taxon>Crustacea</taxon>
        <taxon>Multicrustacea</taxon>
        <taxon>Malacostraca</taxon>
        <taxon>Eumalacostraca</taxon>
        <taxon>Eucarida</taxon>
        <taxon>Decapoda</taxon>
        <taxon>Pleocyemata</taxon>
        <taxon>Brachyura</taxon>
        <taxon>Eubrachyura</taxon>
        <taxon>Portunoidea</taxon>
        <taxon>Portunidae</taxon>
        <taxon>Portuninae</taxon>
        <taxon>Portunus</taxon>
    </lineage>
</organism>
<evidence type="ECO:0000313" key="1">
    <source>
        <dbReference type="EMBL" id="MPC37662.1"/>
    </source>
</evidence>
<protein>
    <submittedName>
        <fullName evidence="1">Uncharacterized protein</fullName>
    </submittedName>
</protein>
<name>A0A5B7ETQ8_PORTR</name>
<proteinExistence type="predicted"/>
<keyword evidence="2" id="KW-1185">Reference proteome</keyword>
<dbReference type="Proteomes" id="UP000324222">
    <property type="component" value="Unassembled WGS sequence"/>
</dbReference>
<reference evidence="1 2" key="1">
    <citation type="submission" date="2019-05" db="EMBL/GenBank/DDBJ databases">
        <title>Another draft genome of Portunus trituberculatus and its Hox gene families provides insights of decapod evolution.</title>
        <authorList>
            <person name="Jeong J.-H."/>
            <person name="Song I."/>
            <person name="Kim S."/>
            <person name="Choi T."/>
            <person name="Kim D."/>
            <person name="Ryu S."/>
            <person name="Kim W."/>
        </authorList>
    </citation>
    <scope>NUCLEOTIDE SEQUENCE [LARGE SCALE GENOMIC DNA]</scope>
    <source>
        <tissue evidence="1">Muscle</tissue>
    </source>
</reference>
<dbReference type="EMBL" id="VSRR010003846">
    <property type="protein sequence ID" value="MPC37662.1"/>
    <property type="molecule type" value="Genomic_DNA"/>
</dbReference>
<sequence>MRTREGFYGAQVRKGDGLARLRTGHQVNGRLQRGSSRGPEKGQVKHWSAAGHLNVFFFFFPVPPHLNAAATPLYHHHPCRHNIITTITTSQHNTPHHNLLCLTAILWPPFPSGRSRSSLIPSGACAACCEPGGGRSAGRVSGNICTIPPFRKYQLILHRQCLSQVAVAVTLIHSEKICGKNCHSNSRI</sequence>
<gene>
    <name evidence="1" type="ORF">E2C01_031149</name>
</gene>